<dbReference type="KEGG" id="kmr:108240964"/>
<keyword evidence="9" id="KW-0832">Ubl conjugation</keyword>
<keyword evidence="6" id="KW-0963">Cytoplasm</keyword>
<dbReference type="InterPro" id="IPR044898">
    <property type="entry name" value="CDI_dom_sf"/>
</dbReference>
<evidence type="ECO:0000259" key="17">
    <source>
        <dbReference type="Pfam" id="PF02234"/>
    </source>
</evidence>
<dbReference type="GO" id="GO:0051087">
    <property type="term" value="F:protein-folding chaperone binding"/>
    <property type="evidence" value="ECO:0007669"/>
    <property type="project" value="TreeGrafter"/>
</dbReference>
<dbReference type="Ensembl" id="ENSKMAT00000000492.1">
    <property type="protein sequence ID" value="ENSKMAP00000000463.1"/>
    <property type="gene ID" value="ENSKMAG00000000400.1"/>
</dbReference>
<keyword evidence="10" id="KW-0649">Protein kinase inhibitor</keyword>
<protein>
    <recommendedName>
        <fullName evidence="5">Cyclin-dependent kinase inhibitor 1B</fullName>
    </recommendedName>
    <alternativeName>
        <fullName evidence="14">Cyclin-dependent kinase inhibitor p27</fullName>
    </alternativeName>
    <alternativeName>
        <fullName evidence="13">p27Kip1</fullName>
    </alternativeName>
</protein>
<evidence type="ECO:0000256" key="3">
    <source>
        <dbReference type="ARBA" id="ARBA00004496"/>
    </source>
</evidence>
<dbReference type="OMA" id="EDAPEFY"/>
<dbReference type="OrthoDB" id="6373236at2759"/>
<dbReference type="GeneID" id="108240964"/>
<evidence type="ECO:0000256" key="9">
    <source>
        <dbReference type="ARBA" id="ARBA00022843"/>
    </source>
</evidence>
<accession>A0A3Q2ZAI4</accession>
<dbReference type="GO" id="GO:0004861">
    <property type="term" value="F:cyclin-dependent protein serine/threonine kinase inhibitor activity"/>
    <property type="evidence" value="ECO:0007669"/>
    <property type="project" value="InterPro"/>
</dbReference>
<reference evidence="18" key="2">
    <citation type="submission" date="2025-09" db="UniProtKB">
        <authorList>
            <consortium name="Ensembl"/>
        </authorList>
    </citation>
    <scope>IDENTIFICATION</scope>
</reference>
<comment type="subcellular location">
    <subcellularLocation>
        <location evidence="3">Cytoplasm</location>
    </subcellularLocation>
    <subcellularLocation>
        <location evidence="2">Endosome</location>
    </subcellularLocation>
    <subcellularLocation>
        <location evidence="1">Nucleus</location>
    </subcellularLocation>
</comment>
<dbReference type="GO" id="GO:0005768">
    <property type="term" value="C:endosome"/>
    <property type="evidence" value="ECO:0007669"/>
    <property type="project" value="UniProtKB-SubCell"/>
</dbReference>
<dbReference type="GO" id="GO:0008285">
    <property type="term" value="P:negative regulation of cell population proliferation"/>
    <property type="evidence" value="ECO:0007669"/>
    <property type="project" value="TreeGrafter"/>
</dbReference>
<dbReference type="Proteomes" id="UP000264800">
    <property type="component" value="Unplaced"/>
</dbReference>
<comment type="function">
    <text evidence="15">Important regulator of cell cycle progression. Inhibits the kinase activity of CDK2 bound to cyclin A, but has little inhibitory activity on CDK2 bound to SPDYA. Involved in G1 arrest. Potent inhibitor of cyclin E- and cyclin A-CDK2 complexes. Forms a complex with cyclin type D-CDK4 complexes and is involved in the assembly, stability, and modulation of CCND1-CDK4 complex activation. Acts either as an inhibitor or an activator of cyclin type D-CDK4 complexes depending on its phosphorylation state and/or stoichometry.</text>
</comment>
<dbReference type="GO" id="GO:0005634">
    <property type="term" value="C:nucleus"/>
    <property type="evidence" value="ECO:0007669"/>
    <property type="project" value="UniProtKB-SubCell"/>
</dbReference>
<proteinExistence type="inferred from homology"/>
<evidence type="ECO:0000256" key="8">
    <source>
        <dbReference type="ARBA" id="ARBA00022753"/>
    </source>
</evidence>
<evidence type="ECO:0000313" key="18">
    <source>
        <dbReference type="Ensembl" id="ENSKMAP00000000463.1"/>
    </source>
</evidence>
<feature type="compositionally biased region" description="Polar residues" evidence="16">
    <location>
        <begin position="53"/>
        <end position="68"/>
    </location>
</feature>
<evidence type="ECO:0000256" key="12">
    <source>
        <dbReference type="ARBA" id="ARBA00023306"/>
    </source>
</evidence>
<evidence type="ECO:0000256" key="10">
    <source>
        <dbReference type="ARBA" id="ARBA00023013"/>
    </source>
</evidence>
<dbReference type="PANTHER" id="PTHR10265:SF9">
    <property type="entry name" value="CYCLIN-DEPENDENT KINASE INHIBITOR 1B"/>
    <property type="match status" value="1"/>
</dbReference>
<feature type="compositionally biased region" description="Basic and acidic residues" evidence="16">
    <location>
        <begin position="196"/>
        <end position="208"/>
    </location>
</feature>
<evidence type="ECO:0000256" key="16">
    <source>
        <dbReference type="SAM" id="MobiDB-lite"/>
    </source>
</evidence>
<evidence type="ECO:0000313" key="19">
    <source>
        <dbReference type="Proteomes" id="UP000264800"/>
    </source>
</evidence>
<sequence>MTFAEHACSVSASEEGSARGLKTGGLEVLGRACVRVRACVCLPPPPSSSSSSRTCSKMSDVRLSNASPTVERVDARQPDSVRPVRRVLFGAPDREETRRYAAELQRDSARDFVERYNFDPETDTPLPPGGYEWEEDGQAPEFYSRPPHRRRRPPRGEAGGSPGDRPSGEEGRRSSESAQGTNGSRKQRPRAADPCSDEHQDKRSKSDRDDEDEDDGCAGSLVKAADKPEDSQEVPLNAEH</sequence>
<evidence type="ECO:0000256" key="5">
    <source>
        <dbReference type="ARBA" id="ARBA00014547"/>
    </source>
</evidence>
<reference evidence="18" key="1">
    <citation type="submission" date="2025-08" db="UniProtKB">
        <authorList>
            <consortium name="Ensembl"/>
        </authorList>
    </citation>
    <scope>IDENTIFICATION</scope>
</reference>
<dbReference type="GO" id="GO:0045930">
    <property type="term" value="P:negative regulation of mitotic cell cycle"/>
    <property type="evidence" value="ECO:0007669"/>
    <property type="project" value="TreeGrafter"/>
</dbReference>
<dbReference type="AlphaFoldDB" id="A0A3Q2ZAI4"/>
<keyword evidence="8" id="KW-0967">Endosome</keyword>
<dbReference type="RefSeq" id="XP_017280283.1">
    <property type="nucleotide sequence ID" value="XM_017424794.3"/>
</dbReference>
<dbReference type="GO" id="GO:0000082">
    <property type="term" value="P:G1/S transition of mitotic cell cycle"/>
    <property type="evidence" value="ECO:0007669"/>
    <property type="project" value="TreeGrafter"/>
</dbReference>
<comment type="similarity">
    <text evidence="4">Belongs to the CDI family.</text>
</comment>
<evidence type="ECO:0000256" key="13">
    <source>
        <dbReference type="ARBA" id="ARBA00031903"/>
    </source>
</evidence>
<dbReference type="GeneTree" id="ENSGT00940000174997"/>
<organism evidence="18 19">
    <name type="scientific">Kryptolebias marmoratus</name>
    <name type="common">Mangrove killifish</name>
    <name type="synonym">Rivulus marmoratus</name>
    <dbReference type="NCBI Taxonomy" id="37003"/>
    <lineage>
        <taxon>Eukaryota</taxon>
        <taxon>Metazoa</taxon>
        <taxon>Chordata</taxon>
        <taxon>Craniata</taxon>
        <taxon>Vertebrata</taxon>
        <taxon>Euteleostomi</taxon>
        <taxon>Actinopterygii</taxon>
        <taxon>Neopterygii</taxon>
        <taxon>Teleostei</taxon>
        <taxon>Neoteleostei</taxon>
        <taxon>Acanthomorphata</taxon>
        <taxon>Ovalentaria</taxon>
        <taxon>Atherinomorphae</taxon>
        <taxon>Cyprinodontiformes</taxon>
        <taxon>Rivulidae</taxon>
        <taxon>Kryptolebias</taxon>
    </lineage>
</organism>
<dbReference type="Gene3D" id="4.10.365.10">
    <property type="entry name" value="p27"/>
    <property type="match status" value="1"/>
</dbReference>
<dbReference type="STRING" id="37003.ENSKMAP00000000463"/>
<evidence type="ECO:0000256" key="4">
    <source>
        <dbReference type="ARBA" id="ARBA00006726"/>
    </source>
</evidence>
<evidence type="ECO:0000256" key="1">
    <source>
        <dbReference type="ARBA" id="ARBA00004123"/>
    </source>
</evidence>
<evidence type="ECO:0000256" key="15">
    <source>
        <dbReference type="ARBA" id="ARBA00045727"/>
    </source>
</evidence>
<evidence type="ECO:0000256" key="2">
    <source>
        <dbReference type="ARBA" id="ARBA00004177"/>
    </source>
</evidence>
<keyword evidence="19" id="KW-1185">Reference proteome</keyword>
<keyword evidence="11" id="KW-0539">Nucleus</keyword>
<evidence type="ECO:0000256" key="6">
    <source>
        <dbReference type="ARBA" id="ARBA00022490"/>
    </source>
</evidence>
<feature type="domain" description="Cyclin-dependent kinase inhibitor" evidence="17">
    <location>
        <begin position="88"/>
        <end position="135"/>
    </location>
</feature>
<name>A0A3Q2ZAI4_KRYMA</name>
<dbReference type="PANTHER" id="PTHR10265">
    <property type="entry name" value="CYCLIN-DEPENDENT KINASE INHIBITOR 1"/>
    <property type="match status" value="1"/>
</dbReference>
<feature type="region of interest" description="Disordered" evidence="16">
    <location>
        <begin position="111"/>
        <end position="240"/>
    </location>
</feature>
<keyword evidence="7" id="KW-0597">Phosphoprotein</keyword>
<dbReference type="InterPro" id="IPR003175">
    <property type="entry name" value="CDI_dom"/>
</dbReference>
<dbReference type="Pfam" id="PF02234">
    <property type="entry name" value="CDI"/>
    <property type="match status" value="1"/>
</dbReference>
<evidence type="ECO:0000256" key="14">
    <source>
        <dbReference type="ARBA" id="ARBA00031925"/>
    </source>
</evidence>
<keyword evidence="12" id="KW-0131">Cell cycle</keyword>
<feature type="region of interest" description="Disordered" evidence="16">
    <location>
        <begin position="44"/>
        <end position="79"/>
    </location>
</feature>
<feature type="compositionally biased region" description="Basic and acidic residues" evidence="16">
    <location>
        <begin position="166"/>
        <end position="175"/>
    </location>
</feature>
<evidence type="ECO:0000256" key="7">
    <source>
        <dbReference type="ARBA" id="ARBA00022553"/>
    </source>
</evidence>
<evidence type="ECO:0000256" key="11">
    <source>
        <dbReference type="ARBA" id="ARBA00023242"/>
    </source>
</evidence>